<dbReference type="Proteomes" id="UP001597252">
    <property type="component" value="Unassembled WGS sequence"/>
</dbReference>
<dbReference type="Gene3D" id="1.10.4200.10">
    <property type="entry name" value="Triphosphoribosyl-dephospho-CoA protein"/>
    <property type="match status" value="1"/>
</dbReference>
<evidence type="ECO:0000256" key="4">
    <source>
        <dbReference type="ARBA" id="ARBA00022840"/>
    </source>
</evidence>
<comment type="catalytic activity">
    <reaction evidence="1 5">
        <text>3'-dephospho-CoA + ATP = 2'-(5''-triphospho-alpha-D-ribosyl)-3'-dephospho-CoA + adenine</text>
        <dbReference type="Rhea" id="RHEA:15117"/>
        <dbReference type="ChEBI" id="CHEBI:16708"/>
        <dbReference type="ChEBI" id="CHEBI:30616"/>
        <dbReference type="ChEBI" id="CHEBI:57328"/>
        <dbReference type="ChEBI" id="CHEBI:61378"/>
        <dbReference type="EC" id="2.4.2.52"/>
    </reaction>
</comment>
<dbReference type="PANTHER" id="PTHR30201:SF2">
    <property type="entry name" value="2-(5''-TRIPHOSPHORIBOSYL)-3'-DEPHOSPHOCOENZYME-A SYNTHASE"/>
    <property type="match status" value="1"/>
</dbReference>
<keyword evidence="6" id="KW-0328">Glycosyltransferase</keyword>
<organism evidence="6 7">
    <name type="scientific">Lacticaseibacillus baoqingensis</name>
    <dbReference type="NCBI Taxonomy" id="2486013"/>
    <lineage>
        <taxon>Bacteria</taxon>
        <taxon>Bacillati</taxon>
        <taxon>Bacillota</taxon>
        <taxon>Bacilli</taxon>
        <taxon>Lactobacillales</taxon>
        <taxon>Lactobacillaceae</taxon>
        <taxon>Lacticaseibacillus</taxon>
    </lineage>
</organism>
<keyword evidence="4 5" id="KW-0067">ATP-binding</keyword>
<proteinExistence type="inferred from homology"/>
<evidence type="ECO:0000256" key="1">
    <source>
        <dbReference type="ARBA" id="ARBA00001210"/>
    </source>
</evidence>
<evidence type="ECO:0000313" key="6">
    <source>
        <dbReference type="EMBL" id="MFD1485161.1"/>
    </source>
</evidence>
<keyword evidence="7" id="KW-1185">Reference proteome</keyword>
<reference evidence="7" key="1">
    <citation type="journal article" date="2019" name="Int. J. Syst. Evol. Microbiol.">
        <title>The Global Catalogue of Microorganisms (GCM) 10K type strain sequencing project: providing services to taxonomists for standard genome sequencing and annotation.</title>
        <authorList>
            <consortium name="The Broad Institute Genomics Platform"/>
            <consortium name="The Broad Institute Genome Sequencing Center for Infectious Disease"/>
            <person name="Wu L."/>
            <person name="Ma J."/>
        </authorList>
    </citation>
    <scope>NUCLEOTIDE SEQUENCE [LARGE SCALE GENOMIC DNA]</scope>
    <source>
        <strain evidence="7">CCM 8903</strain>
    </source>
</reference>
<comment type="caution">
    <text evidence="6">The sequence shown here is derived from an EMBL/GenBank/DDBJ whole genome shotgun (WGS) entry which is preliminary data.</text>
</comment>
<protein>
    <recommendedName>
        <fullName evidence="5">Probable 2-(5''-triphosphoribosyl)-3'-dephosphocoenzyme-A synthase</fullName>
        <shortName evidence="5">2-(5''-triphosphoribosyl)-3'-dephospho-CoA synthase</shortName>
        <ecNumber evidence="5">2.4.2.52</ecNumber>
    </recommendedName>
</protein>
<evidence type="ECO:0000256" key="3">
    <source>
        <dbReference type="ARBA" id="ARBA00022741"/>
    </source>
</evidence>
<evidence type="ECO:0000256" key="5">
    <source>
        <dbReference type="HAMAP-Rule" id="MF_00397"/>
    </source>
</evidence>
<dbReference type="PANTHER" id="PTHR30201">
    <property type="entry name" value="TRIPHOSPHORIBOSYL-DEPHOSPHO-COA SYNTHASE"/>
    <property type="match status" value="1"/>
</dbReference>
<name>A0ABW4E7S6_9LACO</name>
<dbReference type="EMBL" id="JBHTON010000022">
    <property type="protein sequence ID" value="MFD1485161.1"/>
    <property type="molecule type" value="Genomic_DNA"/>
</dbReference>
<accession>A0ABW4E7S6</accession>
<dbReference type="GO" id="GO:0046917">
    <property type="term" value="F:triphosphoribosyl-dephospho-CoA synthase activity"/>
    <property type="evidence" value="ECO:0007669"/>
    <property type="project" value="UniProtKB-EC"/>
</dbReference>
<dbReference type="GO" id="GO:0016757">
    <property type="term" value="F:glycosyltransferase activity"/>
    <property type="evidence" value="ECO:0007669"/>
    <property type="project" value="UniProtKB-KW"/>
</dbReference>
<keyword evidence="3 5" id="KW-0547">Nucleotide-binding</keyword>
<sequence length="287" mass="31533">MTDLTTAIAEAAYQALCQEVALAPKPGLVDPFSPGAHTDMDYPLFLRSAQALRPFFRQYLAQGEAAKDLAELFEQTRTLGVQAEKAMLAATGGVNTHQGANFTFGFFLASMGWTLQQTSLKTLVQADYAPVWQALKALTHGRLMSDFRVLKTRPPKTYGEKLYAEYGIIGVRGEAEAGYPLLQAQLLPFLARDSHTGDLRYLRLMLLLMQTVEDTNLIHRGGVGAFKQVQQDAQALAAVADDHLVSALQAYDRILIKRHLSPGGTADFLAIGYFFDQLTALVQAEHQ</sequence>
<dbReference type="Pfam" id="PF01874">
    <property type="entry name" value="CitG"/>
    <property type="match status" value="1"/>
</dbReference>
<evidence type="ECO:0000256" key="2">
    <source>
        <dbReference type="ARBA" id="ARBA00022679"/>
    </source>
</evidence>
<comment type="similarity">
    <text evidence="5">Belongs to the CitG/MdcB family.</text>
</comment>
<dbReference type="HAMAP" id="MF_00397">
    <property type="entry name" value="CitG"/>
    <property type="match status" value="1"/>
</dbReference>
<dbReference type="NCBIfam" id="TIGR03125">
    <property type="entry name" value="citrate_citG"/>
    <property type="match status" value="1"/>
</dbReference>
<keyword evidence="2 5" id="KW-0808">Transferase</keyword>
<dbReference type="InterPro" id="IPR002736">
    <property type="entry name" value="CitG"/>
</dbReference>
<dbReference type="RefSeq" id="WP_125754231.1">
    <property type="nucleotide sequence ID" value="NZ_JBHTON010000022.1"/>
</dbReference>
<evidence type="ECO:0000313" key="7">
    <source>
        <dbReference type="Proteomes" id="UP001597252"/>
    </source>
</evidence>
<dbReference type="EC" id="2.4.2.52" evidence="5"/>
<dbReference type="InterPro" id="IPR017551">
    <property type="entry name" value="TriPribosyl-deP-CoA_syn_CitG"/>
</dbReference>
<gene>
    <name evidence="5 6" type="primary">citG</name>
    <name evidence="6" type="ORF">ACFQ5J_07955</name>
</gene>